<protein>
    <submittedName>
        <fullName evidence="2">Membrane protein</fullName>
    </submittedName>
</protein>
<dbReference type="EMBL" id="JACHIT010000001">
    <property type="protein sequence ID" value="MBB5912022.1"/>
    <property type="molecule type" value="Genomic_DNA"/>
</dbReference>
<feature type="transmembrane region" description="Helical" evidence="1">
    <location>
        <begin position="208"/>
        <end position="231"/>
    </location>
</feature>
<reference evidence="2 3" key="1">
    <citation type="submission" date="2020-08" db="EMBL/GenBank/DDBJ databases">
        <title>Sequencing the genomes of 1000 actinobacteria strains.</title>
        <authorList>
            <person name="Klenk H.-P."/>
        </authorList>
    </citation>
    <scope>NUCLEOTIDE SEQUENCE [LARGE SCALE GENOMIC DNA]</scope>
    <source>
        <strain evidence="2 3">DSM 43582</strain>
    </source>
</reference>
<evidence type="ECO:0000313" key="2">
    <source>
        <dbReference type="EMBL" id="MBB5912022.1"/>
    </source>
</evidence>
<sequence length="298" mass="31138">MRPAKLPIARLRNTIAPGIQHTYGWLRETSSGRTVWRVLERLIGIQLIDRALGLAAKGFISLLPVIIAGSIFTSWKSAAHALDDQLGFEPSAVSAGHAGVIPTPTFAAFGVAGLILVLLGGTSFARALGRVYRAIWDVPAIGARDSWRWLVALLTVAVSVGTAGAVRGLVSIPYAGRPLALAGEFVVWTLVWTLVPYLLTKGAVPVRVLWACGVLTGAGLTAVRAGGRVVLPGIAANARRQFGPLGLGFTTVSWFVALSMVIVGAATIVAALAQDEAALGRFLRGPGDGNAADADDHR</sequence>
<feature type="transmembrane region" description="Helical" evidence="1">
    <location>
        <begin position="106"/>
        <end position="128"/>
    </location>
</feature>
<keyword evidence="3" id="KW-1185">Reference proteome</keyword>
<comment type="caution">
    <text evidence="2">The sequence shown here is derived from an EMBL/GenBank/DDBJ whole genome shotgun (WGS) entry which is preliminary data.</text>
</comment>
<keyword evidence="1" id="KW-1133">Transmembrane helix</keyword>
<evidence type="ECO:0000313" key="3">
    <source>
        <dbReference type="Proteomes" id="UP000540412"/>
    </source>
</evidence>
<keyword evidence="1" id="KW-0812">Transmembrane</keyword>
<dbReference type="AlphaFoldDB" id="A0A7W9P9J4"/>
<dbReference type="Proteomes" id="UP000540412">
    <property type="component" value="Unassembled WGS sequence"/>
</dbReference>
<feature type="transmembrane region" description="Helical" evidence="1">
    <location>
        <begin position="51"/>
        <end position="72"/>
    </location>
</feature>
<evidence type="ECO:0000256" key="1">
    <source>
        <dbReference type="SAM" id="Phobius"/>
    </source>
</evidence>
<feature type="transmembrane region" description="Helical" evidence="1">
    <location>
        <begin position="149"/>
        <end position="172"/>
    </location>
</feature>
<proteinExistence type="predicted"/>
<feature type="transmembrane region" description="Helical" evidence="1">
    <location>
        <begin position="251"/>
        <end position="273"/>
    </location>
</feature>
<gene>
    <name evidence="2" type="ORF">BJY24_000889</name>
</gene>
<organism evidence="2 3">
    <name type="scientific">Nocardia transvalensis</name>
    <dbReference type="NCBI Taxonomy" id="37333"/>
    <lineage>
        <taxon>Bacteria</taxon>
        <taxon>Bacillati</taxon>
        <taxon>Actinomycetota</taxon>
        <taxon>Actinomycetes</taxon>
        <taxon>Mycobacteriales</taxon>
        <taxon>Nocardiaceae</taxon>
        <taxon>Nocardia</taxon>
    </lineage>
</organism>
<accession>A0A7W9P9J4</accession>
<dbReference type="RefSeq" id="WP_040753098.1">
    <property type="nucleotide sequence ID" value="NZ_JACHIT010000001.1"/>
</dbReference>
<feature type="transmembrane region" description="Helical" evidence="1">
    <location>
        <begin position="178"/>
        <end position="199"/>
    </location>
</feature>
<keyword evidence="1" id="KW-0472">Membrane</keyword>
<name>A0A7W9P9J4_9NOCA</name>